<comment type="caution">
    <text evidence="1">The sequence shown here is derived from an EMBL/GenBank/DDBJ whole genome shotgun (WGS) entry which is preliminary data.</text>
</comment>
<evidence type="ECO:0008006" key="3">
    <source>
        <dbReference type="Google" id="ProtNLM"/>
    </source>
</evidence>
<accession>A0ABX3TBQ6</accession>
<evidence type="ECO:0000313" key="2">
    <source>
        <dbReference type="Proteomes" id="UP000192847"/>
    </source>
</evidence>
<reference evidence="1 2" key="1">
    <citation type="submission" date="2017-02" db="EMBL/GenBank/DDBJ databases">
        <title>The new phylogeny of genus Mycobacterium.</title>
        <authorList>
            <person name="Tortoli E."/>
            <person name="Trovato A."/>
            <person name="Cirillo D.M."/>
        </authorList>
    </citation>
    <scope>NUCLEOTIDE SEQUENCE [LARGE SCALE GENOMIC DNA]</scope>
    <source>
        <strain evidence="1 2">CCUG 56329</strain>
    </source>
</reference>
<dbReference type="InterPro" id="IPR010752">
    <property type="entry name" value="DUF1329"/>
</dbReference>
<organism evidence="1 2">
    <name type="scientific">Mycobacterium timonense</name>
    <dbReference type="NCBI Taxonomy" id="701043"/>
    <lineage>
        <taxon>Bacteria</taxon>
        <taxon>Bacillati</taxon>
        <taxon>Actinomycetota</taxon>
        <taxon>Actinomycetes</taxon>
        <taxon>Mycobacteriales</taxon>
        <taxon>Mycobacteriaceae</taxon>
        <taxon>Mycobacterium</taxon>
        <taxon>Mycobacterium avium complex (MAC)</taxon>
    </lineage>
</organism>
<dbReference type="Proteomes" id="UP000192847">
    <property type="component" value="Unassembled WGS sequence"/>
</dbReference>
<evidence type="ECO:0000313" key="1">
    <source>
        <dbReference type="EMBL" id="ORB72617.1"/>
    </source>
</evidence>
<protein>
    <recommendedName>
        <fullName evidence="3">DUF1329 domain-containing protein</fullName>
    </recommendedName>
</protein>
<keyword evidence="2" id="KW-1185">Reference proteome</keyword>
<dbReference type="Gene3D" id="2.50.20.10">
    <property type="entry name" value="Lipoprotein localisation LolA/LolB/LppX"/>
    <property type="match status" value="1"/>
</dbReference>
<feature type="non-terminal residue" evidence="1">
    <location>
        <position position="81"/>
    </location>
</feature>
<name>A0ABX3TBQ6_9MYCO</name>
<proteinExistence type="predicted"/>
<feature type="non-terminal residue" evidence="1">
    <location>
        <position position="1"/>
    </location>
</feature>
<gene>
    <name evidence="1" type="ORF">BST46_31250</name>
</gene>
<sequence length="81" mass="9629">WKLVGKHEMYIPYNNNRFFAAGDEKAFVPFHTNPDHVRWELHRVWEVEATLASGKRHAVPKRRFYIDEDSWAILLVDGYDA</sequence>
<dbReference type="EMBL" id="MVIL01001139">
    <property type="protein sequence ID" value="ORB72617.1"/>
    <property type="molecule type" value="Genomic_DNA"/>
</dbReference>
<dbReference type="RefSeq" id="WP_142277800.1">
    <property type="nucleotide sequence ID" value="NZ_MVIL01001139.1"/>
</dbReference>
<dbReference type="Pfam" id="PF07044">
    <property type="entry name" value="DUF1329"/>
    <property type="match status" value="1"/>
</dbReference>